<evidence type="ECO:0008006" key="4">
    <source>
        <dbReference type="Google" id="ProtNLM"/>
    </source>
</evidence>
<accession>A0A0D2VNQ2</accession>
<dbReference type="GO" id="GO:0030133">
    <property type="term" value="C:transport vesicle"/>
    <property type="evidence" value="ECO:0007669"/>
    <property type="project" value="TreeGrafter"/>
</dbReference>
<dbReference type="RefSeq" id="XP_004363863.2">
    <property type="nucleotide sequence ID" value="XM_004363806.2"/>
</dbReference>
<dbReference type="GO" id="GO:0031083">
    <property type="term" value="C:BLOC-1 complex"/>
    <property type="evidence" value="ECO:0007669"/>
    <property type="project" value="TreeGrafter"/>
</dbReference>
<name>A0A0D2VNQ2_CAPO3</name>
<sequence>MPVQSLVQNKMDVSSYSYDPLASSTLSTRSTSSLSQSQIFTAQQASGAPGASGASGASASGATATSAASASSSLQQQQLIQLAAATSLASTFDTLDLSGSVNDASSGFLQLLVPQLSAVAAQLAELQLGQELLLQTIRDESEGFKSLPDLQNITDTIAKIPAYQLKLVNFRREMLSMHERMARLKKRATKLKERRIEEDNKTSVQKAKEQEKEKALMAKPSDALLTVQDDTPAAVVAIPAATAAPSSSSTERKHAATASIAPAPKEPTPKS</sequence>
<keyword evidence="3" id="KW-1185">Reference proteome</keyword>
<dbReference type="PANTHER" id="PTHR31328">
    <property type="entry name" value="BIOGENESIS OF LYSOSOME-RELATED ORGANELLES COMPLEX 1 SUBUNIT 6"/>
    <property type="match status" value="1"/>
</dbReference>
<dbReference type="EMBL" id="KE346363">
    <property type="protein sequence ID" value="KJE91982.1"/>
    <property type="molecule type" value="Genomic_DNA"/>
</dbReference>
<dbReference type="eggNOG" id="ENOG502RZNC">
    <property type="taxonomic scope" value="Eukaryota"/>
</dbReference>
<dbReference type="STRING" id="595528.A0A0D2VNQ2"/>
<dbReference type="InParanoid" id="A0A0D2VNQ2"/>
<protein>
    <recommendedName>
        <fullName evidence="4">Biogenesis of lysosome-related organelles complex 1 subunit 6</fullName>
    </recommendedName>
</protein>
<dbReference type="InterPro" id="IPR028119">
    <property type="entry name" value="Snapin/Pallidin/Snn1"/>
</dbReference>
<evidence type="ECO:0000313" key="2">
    <source>
        <dbReference type="EMBL" id="KJE91982.1"/>
    </source>
</evidence>
<organism evidence="2 3">
    <name type="scientific">Capsaspora owczarzaki (strain ATCC 30864)</name>
    <dbReference type="NCBI Taxonomy" id="595528"/>
    <lineage>
        <taxon>Eukaryota</taxon>
        <taxon>Filasterea</taxon>
        <taxon>Capsaspora</taxon>
    </lineage>
</organism>
<evidence type="ECO:0000313" key="3">
    <source>
        <dbReference type="Proteomes" id="UP000008743"/>
    </source>
</evidence>
<dbReference type="AlphaFoldDB" id="A0A0D2VNQ2"/>
<evidence type="ECO:0000256" key="1">
    <source>
        <dbReference type="SAM" id="MobiDB-lite"/>
    </source>
</evidence>
<feature type="region of interest" description="Disordered" evidence="1">
    <location>
        <begin position="194"/>
        <end position="221"/>
    </location>
</feature>
<reference evidence="3" key="1">
    <citation type="submission" date="2011-02" db="EMBL/GenBank/DDBJ databases">
        <title>The Genome Sequence of Capsaspora owczarzaki ATCC 30864.</title>
        <authorList>
            <person name="Russ C."/>
            <person name="Cuomo C."/>
            <person name="Burger G."/>
            <person name="Gray M.W."/>
            <person name="Holland P.W.H."/>
            <person name="King N."/>
            <person name="Lang F.B.F."/>
            <person name="Roger A.J."/>
            <person name="Ruiz-Trillo I."/>
            <person name="Young S.K."/>
            <person name="Zeng Q."/>
            <person name="Gargeya S."/>
            <person name="Alvarado L."/>
            <person name="Berlin A."/>
            <person name="Chapman S.B."/>
            <person name="Chen Z."/>
            <person name="Freedman E."/>
            <person name="Gellesch M."/>
            <person name="Goldberg J."/>
            <person name="Griggs A."/>
            <person name="Gujja S."/>
            <person name="Heilman E."/>
            <person name="Heiman D."/>
            <person name="Howarth C."/>
            <person name="Mehta T."/>
            <person name="Neiman D."/>
            <person name="Pearson M."/>
            <person name="Roberts A."/>
            <person name="Saif S."/>
            <person name="Shea T."/>
            <person name="Shenoy N."/>
            <person name="Sisk P."/>
            <person name="Stolte C."/>
            <person name="Sykes S."/>
            <person name="White J."/>
            <person name="Yandava C."/>
            <person name="Haas B."/>
            <person name="Nusbaum C."/>
            <person name="Birren B."/>
        </authorList>
    </citation>
    <scope>NUCLEOTIDE SEQUENCE</scope>
    <source>
        <strain evidence="3">ATCC 30864</strain>
    </source>
</reference>
<feature type="region of interest" description="Disordered" evidence="1">
    <location>
        <begin position="241"/>
        <end position="271"/>
    </location>
</feature>
<dbReference type="Proteomes" id="UP000008743">
    <property type="component" value="Unassembled WGS sequence"/>
</dbReference>
<dbReference type="PANTHER" id="PTHR31328:SF2">
    <property type="entry name" value="BIOGENESIS OF LYSOSOME-RELATED ORGANELLES COMPLEX 1 SUBUNIT 6"/>
    <property type="match status" value="1"/>
</dbReference>
<feature type="compositionally biased region" description="Basic and acidic residues" evidence="1">
    <location>
        <begin position="194"/>
        <end position="216"/>
    </location>
</feature>
<gene>
    <name evidence="2" type="ORF">CAOG_003024</name>
</gene>
<dbReference type="Pfam" id="PF14712">
    <property type="entry name" value="Snapin_Pallidin"/>
    <property type="match status" value="1"/>
</dbReference>
<proteinExistence type="predicted"/>
<dbReference type="PhylomeDB" id="A0A0D2VNQ2"/>
<dbReference type="OrthoDB" id="19659at2759"/>